<comment type="caution">
    <text evidence="2">The sequence shown here is derived from an EMBL/GenBank/DDBJ whole genome shotgun (WGS) entry which is preliminary data.</text>
</comment>
<proteinExistence type="predicted"/>
<organism evidence="2 3">
    <name type="scientific">Candidatus Avichristensenella intestinipullorum</name>
    <dbReference type="NCBI Taxonomy" id="2840693"/>
    <lineage>
        <taxon>Bacteria</taxon>
        <taxon>Bacillati</taxon>
        <taxon>Bacillota</taxon>
        <taxon>Clostridia</taxon>
        <taxon>Candidatus Avichristensenella</taxon>
    </lineage>
</organism>
<evidence type="ECO:0000259" key="1">
    <source>
        <dbReference type="Pfam" id="PF06452"/>
    </source>
</evidence>
<dbReference type="Pfam" id="PF06452">
    <property type="entry name" value="CBM9_1"/>
    <property type="match status" value="1"/>
</dbReference>
<dbReference type="AlphaFoldDB" id="A0A9D1CIK0"/>
<dbReference type="GO" id="GO:0016052">
    <property type="term" value="P:carbohydrate catabolic process"/>
    <property type="evidence" value="ECO:0007669"/>
    <property type="project" value="InterPro"/>
</dbReference>
<dbReference type="GO" id="GO:0004553">
    <property type="term" value="F:hydrolase activity, hydrolyzing O-glycosyl compounds"/>
    <property type="evidence" value="ECO:0007669"/>
    <property type="project" value="InterPro"/>
</dbReference>
<protein>
    <recommendedName>
        <fullName evidence="1">Carbohydrate-binding domain-containing protein</fullName>
    </recommendedName>
</protein>
<gene>
    <name evidence="2" type="ORF">IAA66_04610</name>
</gene>
<dbReference type="Proteomes" id="UP000886819">
    <property type="component" value="Unassembled WGS sequence"/>
</dbReference>
<dbReference type="GO" id="GO:0030246">
    <property type="term" value="F:carbohydrate binding"/>
    <property type="evidence" value="ECO:0007669"/>
    <property type="project" value="InterPro"/>
</dbReference>
<dbReference type="InterPro" id="IPR010502">
    <property type="entry name" value="Carb-bd_dom_fam9"/>
</dbReference>
<dbReference type="Gene3D" id="2.60.40.1190">
    <property type="match status" value="1"/>
</dbReference>
<sequence>DWNTSSPLEINREDQVIRDVSFWQGENDLSATVYVMWDEENLYLAADVKEDTPYGAIEMLPLDGEDNFKVYISTDPTADPARTSYGTTDFLLYLIVDNYYWDTAFDRTMVEKDLLERFTTKGMDGGEDVLTGYEKATVLTTAGFIYEAVIPWSNFSNSRIPVYTPAAGDTINFNFAVTDISYPCPGTEYIPQMAWAGTLEINQNPSLWGRLTFAE</sequence>
<evidence type="ECO:0000313" key="3">
    <source>
        <dbReference type="Proteomes" id="UP000886819"/>
    </source>
</evidence>
<reference evidence="2" key="1">
    <citation type="submission" date="2020-10" db="EMBL/GenBank/DDBJ databases">
        <authorList>
            <person name="Gilroy R."/>
        </authorList>
    </citation>
    <scope>NUCLEOTIDE SEQUENCE</scope>
    <source>
        <strain evidence="2">ChiHile30-977</strain>
    </source>
</reference>
<evidence type="ECO:0000313" key="2">
    <source>
        <dbReference type="EMBL" id="HIQ62855.1"/>
    </source>
</evidence>
<dbReference type="EMBL" id="DVFI01000070">
    <property type="protein sequence ID" value="HIQ62855.1"/>
    <property type="molecule type" value="Genomic_DNA"/>
</dbReference>
<accession>A0A9D1CIK0</accession>
<feature type="non-terminal residue" evidence="2">
    <location>
        <position position="1"/>
    </location>
</feature>
<feature type="domain" description="Carbohydrate-binding" evidence="1">
    <location>
        <begin position="18"/>
        <end position="213"/>
    </location>
</feature>
<reference evidence="2" key="2">
    <citation type="journal article" date="2021" name="PeerJ">
        <title>Extensive microbial diversity within the chicken gut microbiome revealed by metagenomics and culture.</title>
        <authorList>
            <person name="Gilroy R."/>
            <person name="Ravi A."/>
            <person name="Getino M."/>
            <person name="Pursley I."/>
            <person name="Horton D.L."/>
            <person name="Alikhan N.F."/>
            <person name="Baker D."/>
            <person name="Gharbi K."/>
            <person name="Hall N."/>
            <person name="Watson M."/>
            <person name="Adriaenssens E.M."/>
            <person name="Foster-Nyarko E."/>
            <person name="Jarju S."/>
            <person name="Secka A."/>
            <person name="Antonio M."/>
            <person name="Oren A."/>
            <person name="Chaudhuri R.R."/>
            <person name="La Ragione R."/>
            <person name="Hildebrand F."/>
            <person name="Pallen M.J."/>
        </authorList>
    </citation>
    <scope>NUCLEOTIDE SEQUENCE</scope>
    <source>
        <strain evidence="2">ChiHile30-977</strain>
    </source>
</reference>
<dbReference type="SUPFAM" id="SSF49344">
    <property type="entry name" value="CBD9-like"/>
    <property type="match status" value="1"/>
</dbReference>
<name>A0A9D1CIK0_9FIRM</name>